<dbReference type="InterPro" id="IPR021139">
    <property type="entry name" value="NYN"/>
</dbReference>
<dbReference type="EMBL" id="JPWA01000001">
    <property type="protein sequence ID" value="RCK07803.1"/>
    <property type="molecule type" value="Genomic_DNA"/>
</dbReference>
<name>A0A367UJI1_9PROT</name>
<evidence type="ECO:0000259" key="1">
    <source>
        <dbReference type="Pfam" id="PF01936"/>
    </source>
</evidence>
<dbReference type="Proteomes" id="UP000252419">
    <property type="component" value="Unassembled WGS sequence"/>
</dbReference>
<sequence length="305" mass="33756">MVRLTFKPQQAVFLFCGVYEGKLYFVDLIMCLFLPIIGKSSPCGDRSLMSLLTKLKSCTNSVFRRAHAPKSTKVLVLIDGDQFSNEVTKHISSLLEVMGLSADGAMHVYANEANMGWNANVKDGSVSITKVPTHKDAADLRLIMDLGKFKIEPGMTIAIASADKIFLNVLRILKERGCRTISLYPANGWSQPDFSQAADICINIPQSTIKKAIASKAPVKRKSQLQIKQTVHIPTMQAALETYMQMGGDRNARFPISEFGNWLKNHTNLEIDGKLSDAIRALPNWQLSDLDEAPVMVERKSKPSA</sequence>
<keyword evidence="3" id="KW-1185">Reference proteome</keyword>
<dbReference type="AlphaFoldDB" id="A0A367UJI1"/>
<reference evidence="2 3" key="1">
    <citation type="submission" date="2014-07" db="EMBL/GenBank/DDBJ databases">
        <title>Draft genome sequence of Thalassospira xianhensis P-4 (MCCC 1A02616).</title>
        <authorList>
            <person name="Lai Q."/>
            <person name="Shao Z."/>
        </authorList>
    </citation>
    <scope>NUCLEOTIDE SEQUENCE [LARGE SCALE GENOMIC DNA]</scope>
    <source>
        <strain evidence="2 3">MCCC 1A02616</strain>
    </source>
</reference>
<evidence type="ECO:0000313" key="2">
    <source>
        <dbReference type="EMBL" id="RCK07803.1"/>
    </source>
</evidence>
<feature type="domain" description="NYN" evidence="1">
    <location>
        <begin position="73"/>
        <end position="202"/>
    </location>
</feature>
<proteinExistence type="predicted"/>
<dbReference type="GO" id="GO:0004540">
    <property type="term" value="F:RNA nuclease activity"/>
    <property type="evidence" value="ECO:0007669"/>
    <property type="project" value="InterPro"/>
</dbReference>
<accession>A0A367UJI1</accession>
<evidence type="ECO:0000313" key="3">
    <source>
        <dbReference type="Proteomes" id="UP000252419"/>
    </source>
</evidence>
<dbReference type="Gene3D" id="3.40.50.1010">
    <property type="entry name" value="5'-nuclease"/>
    <property type="match status" value="1"/>
</dbReference>
<protein>
    <recommendedName>
        <fullName evidence="1">NYN domain-containing protein</fullName>
    </recommendedName>
</protein>
<gene>
    <name evidence="2" type="ORF">TH5_01810</name>
</gene>
<dbReference type="Pfam" id="PF01936">
    <property type="entry name" value="NYN"/>
    <property type="match status" value="1"/>
</dbReference>
<comment type="caution">
    <text evidence="2">The sequence shown here is derived from an EMBL/GenBank/DDBJ whole genome shotgun (WGS) entry which is preliminary data.</text>
</comment>
<organism evidence="2 3">
    <name type="scientific">Thalassospira xianhensis MCCC 1A02616</name>
    <dbReference type="NCBI Taxonomy" id="1177929"/>
    <lineage>
        <taxon>Bacteria</taxon>
        <taxon>Pseudomonadati</taxon>
        <taxon>Pseudomonadota</taxon>
        <taxon>Alphaproteobacteria</taxon>
        <taxon>Rhodospirillales</taxon>
        <taxon>Thalassospiraceae</taxon>
        <taxon>Thalassospira</taxon>
    </lineage>
</organism>